<reference evidence="1 2" key="2">
    <citation type="submission" date="2018-11" db="EMBL/GenBank/DDBJ databases">
        <authorList>
            <consortium name="Pathogen Informatics"/>
        </authorList>
    </citation>
    <scope>NUCLEOTIDE SEQUENCE [LARGE SCALE GENOMIC DNA]</scope>
</reference>
<reference evidence="3" key="1">
    <citation type="submission" date="2016-06" db="UniProtKB">
        <authorList>
            <consortium name="WormBaseParasite"/>
        </authorList>
    </citation>
    <scope>IDENTIFICATION</scope>
</reference>
<sequence length="173" mass="18316">MRTMSRGGTSRSSCADAVPLLRAEHNCDSMTDSASAPNCMSVHHNCQHSCLVSGRLCVSSPLAPSSCLSLSPSPHSSSSMGDDSSHLGVLAATSKCTLFEKQCMGGANLPQQQQQQSLSSSLPDCTMVKQLNRLSADIAAENPDMIHFQQVLNKWVNPISNGLSFSCLSSNIS</sequence>
<gene>
    <name evidence="1" type="ORF">TCNE_LOCUS17497</name>
</gene>
<evidence type="ECO:0000313" key="1">
    <source>
        <dbReference type="EMBL" id="VDM48818.1"/>
    </source>
</evidence>
<proteinExistence type="predicted"/>
<dbReference type="WBParaSite" id="TCNE_0001749801-mRNA-1">
    <property type="protein sequence ID" value="TCNE_0001749801-mRNA-1"/>
    <property type="gene ID" value="TCNE_0001749801"/>
</dbReference>
<protein>
    <submittedName>
        <fullName evidence="1 3">Uncharacterized protein</fullName>
    </submittedName>
</protein>
<dbReference type="AlphaFoldDB" id="A0A183V9S7"/>
<dbReference type="EMBL" id="UYWY01024500">
    <property type="protein sequence ID" value="VDM48818.1"/>
    <property type="molecule type" value="Genomic_DNA"/>
</dbReference>
<organism evidence="2 3">
    <name type="scientific">Toxocara canis</name>
    <name type="common">Canine roundworm</name>
    <dbReference type="NCBI Taxonomy" id="6265"/>
    <lineage>
        <taxon>Eukaryota</taxon>
        <taxon>Metazoa</taxon>
        <taxon>Ecdysozoa</taxon>
        <taxon>Nematoda</taxon>
        <taxon>Chromadorea</taxon>
        <taxon>Rhabditida</taxon>
        <taxon>Spirurina</taxon>
        <taxon>Ascaridomorpha</taxon>
        <taxon>Ascaridoidea</taxon>
        <taxon>Toxocaridae</taxon>
        <taxon>Toxocara</taxon>
    </lineage>
</organism>
<evidence type="ECO:0000313" key="2">
    <source>
        <dbReference type="Proteomes" id="UP000050794"/>
    </source>
</evidence>
<evidence type="ECO:0000313" key="3">
    <source>
        <dbReference type="WBParaSite" id="TCNE_0001749801-mRNA-1"/>
    </source>
</evidence>
<accession>A0A183V9S7</accession>
<name>A0A183V9S7_TOXCA</name>
<keyword evidence="2" id="KW-1185">Reference proteome</keyword>
<dbReference type="Proteomes" id="UP000050794">
    <property type="component" value="Unassembled WGS sequence"/>
</dbReference>